<dbReference type="HAMAP" id="MF_01478">
    <property type="entry name" value="Ribosomal_L12_arch"/>
    <property type="match status" value="1"/>
</dbReference>
<dbReference type="FunFam" id="1.10.10.1410:FF:000002">
    <property type="entry name" value="60S acidic ribosomal protein P2"/>
    <property type="match status" value="1"/>
</dbReference>
<comment type="function">
    <text evidence="1">Plays an important role in the elongation step of protein synthesis.</text>
</comment>
<sequence length="134" mass="13736">MEDSDNVLTISCPKDLIAMRYVAAYLLATLGGNASPSENDLKKILESVGVGYDATRASTVVKQLKGKSLPDLIAEGSKKMASMPSGGAAAPSAVAAAAPEKAGGAAPAAKVEEKKKKEESEEESDGDMGFGLFD</sequence>
<comment type="similarity">
    <text evidence="2">Belongs to the eukaryotic ribosomal protein P1/P2 family.</text>
</comment>
<proteinExistence type="evidence at transcript level"/>
<evidence type="ECO:0000256" key="2">
    <source>
        <dbReference type="ARBA" id="ARBA00005436"/>
    </source>
</evidence>
<dbReference type="OrthoDB" id="1227494at2759"/>
<feature type="region of interest" description="Disordered" evidence="7">
    <location>
        <begin position="78"/>
        <end position="134"/>
    </location>
</feature>
<dbReference type="CDD" id="cd05833">
    <property type="entry name" value="Ribosomal_P2"/>
    <property type="match status" value="1"/>
</dbReference>
<name>T2MHC7_HYDVU</name>
<dbReference type="PANTHER" id="PTHR21141:SF5">
    <property type="entry name" value="LARGE RIBOSOMAL SUBUNIT PROTEIN P2"/>
    <property type="match status" value="1"/>
</dbReference>
<evidence type="ECO:0000256" key="3">
    <source>
        <dbReference type="ARBA" id="ARBA00022980"/>
    </source>
</evidence>
<evidence type="ECO:0000256" key="4">
    <source>
        <dbReference type="ARBA" id="ARBA00023274"/>
    </source>
</evidence>
<dbReference type="GO" id="GO:0022625">
    <property type="term" value="C:cytosolic large ribosomal subunit"/>
    <property type="evidence" value="ECO:0007669"/>
    <property type="project" value="InterPro"/>
</dbReference>
<evidence type="ECO:0000256" key="6">
    <source>
        <dbReference type="ARBA" id="ARBA00035443"/>
    </source>
</evidence>
<evidence type="ECO:0000313" key="8">
    <source>
        <dbReference type="EMBL" id="CDG71506.1"/>
    </source>
</evidence>
<evidence type="ECO:0000256" key="1">
    <source>
        <dbReference type="ARBA" id="ARBA00003362"/>
    </source>
</evidence>
<dbReference type="EMBL" id="HAAD01005274">
    <property type="protein sequence ID" value="CDG71506.1"/>
    <property type="molecule type" value="mRNA"/>
</dbReference>
<keyword evidence="4" id="KW-0687">Ribonucleoprotein</keyword>
<dbReference type="AlphaFoldDB" id="T2MHC7"/>
<protein>
    <recommendedName>
        <fullName evidence="5">Large ribosomal subunit protein P2</fullName>
    </recommendedName>
    <alternativeName>
        <fullName evidence="6">60S acidic ribosomal protein P2</fullName>
    </alternativeName>
</protein>
<dbReference type="PANTHER" id="PTHR21141">
    <property type="entry name" value="60S ACIDIC RIBOSOMAL PROTEIN FAMILY MEMBER"/>
    <property type="match status" value="1"/>
</dbReference>
<dbReference type="Gene3D" id="1.10.10.1410">
    <property type="match status" value="1"/>
</dbReference>
<keyword evidence="3 8" id="KW-0689">Ribosomal protein</keyword>
<gene>
    <name evidence="8" type="primary">RPLP2</name>
</gene>
<dbReference type="InterPro" id="IPR027534">
    <property type="entry name" value="Ribosomal_P1/P2"/>
</dbReference>
<feature type="non-terminal residue" evidence="8">
    <location>
        <position position="1"/>
    </location>
</feature>
<dbReference type="GO" id="GO:0002182">
    <property type="term" value="P:cytoplasmic translational elongation"/>
    <property type="evidence" value="ECO:0007669"/>
    <property type="project" value="InterPro"/>
</dbReference>
<dbReference type="Pfam" id="PF00428">
    <property type="entry name" value="Ribosomal_60s"/>
    <property type="match status" value="1"/>
</dbReference>
<organism evidence="8">
    <name type="scientific">Hydra vulgaris</name>
    <name type="common">Hydra</name>
    <name type="synonym">Hydra attenuata</name>
    <dbReference type="NCBI Taxonomy" id="6087"/>
    <lineage>
        <taxon>Eukaryota</taxon>
        <taxon>Metazoa</taxon>
        <taxon>Cnidaria</taxon>
        <taxon>Hydrozoa</taxon>
        <taxon>Hydroidolina</taxon>
        <taxon>Anthoathecata</taxon>
        <taxon>Aplanulata</taxon>
        <taxon>Hydridae</taxon>
        <taxon>Hydra</taxon>
    </lineage>
</organism>
<dbReference type="InterPro" id="IPR038716">
    <property type="entry name" value="P1/P2_N_sf"/>
</dbReference>
<reference evidence="8" key="1">
    <citation type="journal article" date="2013" name="Genome Biol. Evol.">
        <title>Punctuated emergences of genetic and phenotypic innovations in eumetazoan, bilaterian, euteleostome, and hominidae ancestors.</title>
        <authorList>
            <person name="Wenger Y."/>
            <person name="Galliot B."/>
        </authorList>
    </citation>
    <scope>NUCLEOTIDE SEQUENCE</scope>
    <source>
        <tissue evidence="8">Whole animals</tissue>
    </source>
</reference>
<evidence type="ECO:0000256" key="7">
    <source>
        <dbReference type="SAM" id="MobiDB-lite"/>
    </source>
</evidence>
<accession>T2MHC7</accession>
<dbReference type="InterPro" id="IPR044076">
    <property type="entry name" value="Ribosomal_P2"/>
</dbReference>
<dbReference type="GO" id="GO:0003735">
    <property type="term" value="F:structural constituent of ribosome"/>
    <property type="evidence" value="ECO:0007669"/>
    <property type="project" value="InterPro"/>
</dbReference>
<feature type="compositionally biased region" description="Basic and acidic residues" evidence="7">
    <location>
        <begin position="110"/>
        <end position="119"/>
    </location>
</feature>
<feature type="compositionally biased region" description="Low complexity" evidence="7">
    <location>
        <begin position="79"/>
        <end position="109"/>
    </location>
</feature>
<evidence type="ECO:0000256" key="5">
    <source>
        <dbReference type="ARBA" id="ARBA00035301"/>
    </source>
</evidence>